<dbReference type="GO" id="GO:0042797">
    <property type="term" value="P:tRNA transcription by RNA polymerase III"/>
    <property type="evidence" value="ECO:0007669"/>
    <property type="project" value="TreeGrafter"/>
</dbReference>
<feature type="compositionally biased region" description="Low complexity" evidence="5">
    <location>
        <begin position="164"/>
        <end position="182"/>
    </location>
</feature>
<dbReference type="GO" id="GO:0005666">
    <property type="term" value="C:RNA polymerase III complex"/>
    <property type="evidence" value="ECO:0007669"/>
    <property type="project" value="InterPro"/>
</dbReference>
<feature type="compositionally biased region" description="Basic and acidic residues" evidence="5">
    <location>
        <begin position="64"/>
        <end position="83"/>
    </location>
</feature>
<comment type="subcellular location">
    <subcellularLocation>
        <location evidence="1">Nucleus</location>
    </subcellularLocation>
</comment>
<dbReference type="AlphaFoldDB" id="A0A4C1TC23"/>
<feature type="compositionally biased region" description="Pro residues" evidence="5">
    <location>
        <begin position="183"/>
        <end position="192"/>
    </location>
</feature>
<evidence type="ECO:0000313" key="6">
    <source>
        <dbReference type="EMBL" id="GBP11684.1"/>
    </source>
</evidence>
<keyword evidence="7" id="KW-1185">Reference proteome</keyword>
<proteinExistence type="predicted"/>
<feature type="region of interest" description="Disordered" evidence="5">
    <location>
        <begin position="1"/>
        <end position="95"/>
    </location>
</feature>
<dbReference type="Pfam" id="PF05132">
    <property type="entry name" value="RNA_pol_Rpc4"/>
    <property type="match status" value="1"/>
</dbReference>
<dbReference type="STRING" id="151549.A0A4C1TC23"/>
<feature type="compositionally biased region" description="Polar residues" evidence="5">
    <location>
        <begin position="49"/>
        <end position="63"/>
    </location>
</feature>
<reference evidence="6 7" key="1">
    <citation type="journal article" date="2019" name="Commun. Biol.">
        <title>The bagworm genome reveals a unique fibroin gene that provides high tensile strength.</title>
        <authorList>
            <person name="Kono N."/>
            <person name="Nakamura H."/>
            <person name="Ohtoshi R."/>
            <person name="Tomita M."/>
            <person name="Numata K."/>
            <person name="Arakawa K."/>
        </authorList>
    </citation>
    <scope>NUCLEOTIDE SEQUENCE [LARGE SCALE GENOMIC DNA]</scope>
</reference>
<organism evidence="6 7">
    <name type="scientific">Eumeta variegata</name>
    <name type="common">Bagworm moth</name>
    <name type="synonym">Eumeta japonica</name>
    <dbReference type="NCBI Taxonomy" id="151549"/>
    <lineage>
        <taxon>Eukaryota</taxon>
        <taxon>Metazoa</taxon>
        <taxon>Ecdysozoa</taxon>
        <taxon>Arthropoda</taxon>
        <taxon>Hexapoda</taxon>
        <taxon>Insecta</taxon>
        <taxon>Pterygota</taxon>
        <taxon>Neoptera</taxon>
        <taxon>Endopterygota</taxon>
        <taxon>Lepidoptera</taxon>
        <taxon>Glossata</taxon>
        <taxon>Ditrysia</taxon>
        <taxon>Tineoidea</taxon>
        <taxon>Psychidae</taxon>
        <taxon>Oiketicinae</taxon>
        <taxon>Eumeta</taxon>
    </lineage>
</organism>
<dbReference type="EMBL" id="BGZK01000047">
    <property type="protein sequence ID" value="GBP11684.1"/>
    <property type="molecule type" value="Genomic_DNA"/>
</dbReference>
<dbReference type="GO" id="GO:0003677">
    <property type="term" value="F:DNA binding"/>
    <property type="evidence" value="ECO:0007669"/>
    <property type="project" value="InterPro"/>
</dbReference>
<gene>
    <name evidence="6" type="primary">POLR3D</name>
    <name evidence="6" type="ORF">EVAR_77802_1</name>
</gene>
<protein>
    <submittedName>
        <fullName evidence="6">DNA-directed RNA polymerase III subunit RPC4</fullName>
    </submittedName>
</protein>
<accession>A0A4C1TC23</accession>
<evidence type="ECO:0000313" key="7">
    <source>
        <dbReference type="Proteomes" id="UP000299102"/>
    </source>
</evidence>
<keyword evidence="3" id="KW-0804">Transcription</keyword>
<dbReference type="PANTHER" id="PTHR13408:SF0">
    <property type="entry name" value="DNA-DIRECTED RNA POLYMERASE III SUBUNIT RPC4"/>
    <property type="match status" value="1"/>
</dbReference>
<dbReference type="OrthoDB" id="5836119at2759"/>
<evidence type="ECO:0000256" key="5">
    <source>
        <dbReference type="SAM" id="MobiDB-lite"/>
    </source>
</evidence>
<evidence type="ECO:0000256" key="3">
    <source>
        <dbReference type="ARBA" id="ARBA00023163"/>
    </source>
</evidence>
<comment type="caution">
    <text evidence="6">The sequence shown here is derived from an EMBL/GenBank/DDBJ whole genome shotgun (WGS) entry which is preliminary data.</text>
</comment>
<feature type="compositionally biased region" description="Polar residues" evidence="5">
    <location>
        <begin position="1"/>
        <end position="12"/>
    </location>
</feature>
<dbReference type="PANTHER" id="PTHR13408">
    <property type="entry name" value="DNA-DIRECTED RNA POLYMERASE III"/>
    <property type="match status" value="1"/>
</dbReference>
<dbReference type="InterPro" id="IPR007811">
    <property type="entry name" value="RPC4"/>
</dbReference>
<sequence>MADFEANSSTPNGTPPDKPALTRLPSFKSPRNLTLGGVKPNKKIFAPNLNVTRNKNKGQVVTDKQQKKIQENGRRDRKNEKNRNVKNGPNIIKGSGVFSEGMGALEKRSSHVSYGRDATSVPVLSKPTLKVKDVWKIDKELGERTTKNVVGEGENASDEEWAPDDGPAATDAPVRLPLAPSGPGRPPPPPPTVKREPLDDQLDTDAGGNAFVTEVKPATLKIEPYEDTDVAALLRSDRPTLLLLQLPDKLPGSGGGCTAGEAGSGRAGRVLLHRSGRVRLALGAAQFEVSAGTQPACHCEAVSVSAEPARRHAALQALGPLRHKLDVAPDWDALLADFKLT</sequence>
<dbReference type="Proteomes" id="UP000299102">
    <property type="component" value="Unassembled WGS sequence"/>
</dbReference>
<evidence type="ECO:0000256" key="2">
    <source>
        <dbReference type="ARBA" id="ARBA00022478"/>
    </source>
</evidence>
<evidence type="ECO:0000256" key="1">
    <source>
        <dbReference type="ARBA" id="ARBA00004123"/>
    </source>
</evidence>
<evidence type="ECO:0000256" key="4">
    <source>
        <dbReference type="ARBA" id="ARBA00023242"/>
    </source>
</evidence>
<feature type="region of interest" description="Disordered" evidence="5">
    <location>
        <begin position="146"/>
        <end position="208"/>
    </location>
</feature>
<keyword evidence="4" id="KW-0539">Nucleus</keyword>
<name>A0A4C1TC23_EUMVA</name>
<keyword evidence="2 6" id="KW-0240">DNA-directed RNA polymerase</keyword>